<dbReference type="EMBL" id="MU001495">
    <property type="protein sequence ID" value="KAF2448645.1"/>
    <property type="molecule type" value="Genomic_DNA"/>
</dbReference>
<feature type="region of interest" description="Disordered" evidence="1">
    <location>
        <begin position="349"/>
        <end position="374"/>
    </location>
</feature>
<gene>
    <name evidence="3" type="ORF">P171DRAFT_508886</name>
</gene>
<feature type="compositionally biased region" description="Polar residues" evidence="1">
    <location>
        <begin position="248"/>
        <end position="259"/>
    </location>
</feature>
<feature type="compositionally biased region" description="Polar residues" evidence="1">
    <location>
        <begin position="300"/>
        <end position="309"/>
    </location>
</feature>
<name>A0A9P4PP04_9PLEO</name>
<evidence type="ECO:0000256" key="1">
    <source>
        <dbReference type="SAM" id="MobiDB-lite"/>
    </source>
</evidence>
<feature type="compositionally biased region" description="Low complexity" evidence="1">
    <location>
        <begin position="236"/>
        <end position="247"/>
    </location>
</feature>
<accession>A0A9P4PP04</accession>
<dbReference type="OrthoDB" id="3797705at2759"/>
<keyword evidence="2" id="KW-0472">Membrane</keyword>
<feature type="region of interest" description="Disordered" evidence="1">
    <location>
        <begin position="71"/>
        <end position="90"/>
    </location>
</feature>
<feature type="compositionally biased region" description="Pro residues" evidence="1">
    <location>
        <begin position="280"/>
        <end position="298"/>
    </location>
</feature>
<evidence type="ECO:0000256" key="2">
    <source>
        <dbReference type="SAM" id="Phobius"/>
    </source>
</evidence>
<organism evidence="3 4">
    <name type="scientific">Karstenula rhodostoma CBS 690.94</name>
    <dbReference type="NCBI Taxonomy" id="1392251"/>
    <lineage>
        <taxon>Eukaryota</taxon>
        <taxon>Fungi</taxon>
        <taxon>Dikarya</taxon>
        <taxon>Ascomycota</taxon>
        <taxon>Pezizomycotina</taxon>
        <taxon>Dothideomycetes</taxon>
        <taxon>Pleosporomycetidae</taxon>
        <taxon>Pleosporales</taxon>
        <taxon>Massarineae</taxon>
        <taxon>Didymosphaeriaceae</taxon>
        <taxon>Karstenula</taxon>
    </lineage>
</organism>
<protein>
    <submittedName>
        <fullName evidence="3">Uncharacterized protein</fullName>
    </submittedName>
</protein>
<reference evidence="3" key="1">
    <citation type="journal article" date="2020" name="Stud. Mycol.">
        <title>101 Dothideomycetes genomes: a test case for predicting lifestyles and emergence of pathogens.</title>
        <authorList>
            <person name="Haridas S."/>
            <person name="Albert R."/>
            <person name="Binder M."/>
            <person name="Bloem J."/>
            <person name="Labutti K."/>
            <person name="Salamov A."/>
            <person name="Andreopoulos B."/>
            <person name="Baker S."/>
            <person name="Barry K."/>
            <person name="Bills G."/>
            <person name="Bluhm B."/>
            <person name="Cannon C."/>
            <person name="Castanera R."/>
            <person name="Culley D."/>
            <person name="Daum C."/>
            <person name="Ezra D."/>
            <person name="Gonzalez J."/>
            <person name="Henrissat B."/>
            <person name="Kuo A."/>
            <person name="Liang C."/>
            <person name="Lipzen A."/>
            <person name="Lutzoni F."/>
            <person name="Magnuson J."/>
            <person name="Mondo S."/>
            <person name="Nolan M."/>
            <person name="Ohm R."/>
            <person name="Pangilinan J."/>
            <person name="Park H.-J."/>
            <person name="Ramirez L."/>
            <person name="Alfaro M."/>
            <person name="Sun H."/>
            <person name="Tritt A."/>
            <person name="Yoshinaga Y."/>
            <person name="Zwiers L.-H."/>
            <person name="Turgeon B."/>
            <person name="Goodwin S."/>
            <person name="Spatafora J."/>
            <person name="Crous P."/>
            <person name="Grigoriev I."/>
        </authorList>
    </citation>
    <scope>NUCLEOTIDE SEQUENCE</scope>
    <source>
        <strain evidence="3">CBS 690.94</strain>
    </source>
</reference>
<keyword evidence="4" id="KW-1185">Reference proteome</keyword>
<evidence type="ECO:0000313" key="4">
    <source>
        <dbReference type="Proteomes" id="UP000799764"/>
    </source>
</evidence>
<proteinExistence type="predicted"/>
<comment type="caution">
    <text evidence="3">The sequence shown here is derived from an EMBL/GenBank/DDBJ whole genome shotgun (WGS) entry which is preliminary data.</text>
</comment>
<feature type="region of interest" description="Disordered" evidence="1">
    <location>
        <begin position="221"/>
        <end position="326"/>
    </location>
</feature>
<keyword evidence="2" id="KW-1133">Transmembrane helix</keyword>
<dbReference type="Proteomes" id="UP000799764">
    <property type="component" value="Unassembled WGS sequence"/>
</dbReference>
<feature type="transmembrane region" description="Helical" evidence="2">
    <location>
        <begin position="164"/>
        <end position="187"/>
    </location>
</feature>
<sequence length="452" mass="48868">MPPWHSHRKSLYESVDVLPTLSTTVTVTRTVVRWVEPSSTLKRVASRARRPAQIDLPLASQVAGGGDVSLVEPAQTTSQPGNEAAASPTLSLTSSPALLEDTTLAHIAPEPGNPAYPLTLYDRLAEAPTTYTAIREYDYTPSISSNSMEGGDFELPDIPPSAQFALLAFLGAGVLWSVLVWVINLPLTRPKSNVQERAPREKGNTGTKVWWKCRWGRQHIPRQTPVDEPQTYAPLASGSSAGTTSSTEGIPTTATTSATPERAANAPIRLRKLASATKRQPPPSPSLPPWQSPTPPRNITPATHNHPQYNNSSTTPSSPANPFLPHSLQSRSSFEYLAAHHAFFSKPLSTPPLPQSSPHLPPYPSRSASPVSDLDALEAQSDSIVEPRRSRSTRSVMHIADGVEKTAGEFWTGGWIGVVEEGVNKAVDAVVRWTEEEDGEEGLLLPIGRREV</sequence>
<keyword evidence="2" id="KW-0812">Transmembrane</keyword>
<dbReference type="AlphaFoldDB" id="A0A9P4PP04"/>
<feature type="compositionally biased region" description="Pro residues" evidence="1">
    <location>
        <begin position="349"/>
        <end position="364"/>
    </location>
</feature>
<evidence type="ECO:0000313" key="3">
    <source>
        <dbReference type="EMBL" id="KAF2448645.1"/>
    </source>
</evidence>